<keyword evidence="2" id="KW-1185">Reference proteome</keyword>
<evidence type="ECO:0000313" key="2">
    <source>
        <dbReference type="Proteomes" id="UP000078596"/>
    </source>
</evidence>
<dbReference type="STRING" id="1860122.A9404_05715"/>
<dbReference type="Proteomes" id="UP000078596">
    <property type="component" value="Chromosome"/>
</dbReference>
<protein>
    <submittedName>
        <fullName evidence="1">Uncharacterized protein</fullName>
    </submittedName>
</protein>
<accession>A0A191ZGD0</accession>
<dbReference type="AlphaFoldDB" id="A0A191ZGD0"/>
<dbReference type="EMBL" id="CP016027">
    <property type="protein sequence ID" value="ANJ66941.1"/>
    <property type="molecule type" value="Genomic_DNA"/>
</dbReference>
<sequence length="290" mass="29977">MNHTKRNFRRAAPDRQYRETVRDVTWVVGGALVSCVLFAGLASASPVPDNTAVSGHIPGGTFAKKSAIVALTDPELSVLRGKFLPNNQQVVFFGVQMVSQWQTAGGAMSAGMTLGIDRSQGQPSVSFQPMVTIMGTPTQVAADGVVQDHSAQDTRGVRQQIQVAGNDNRATNQFQVAVQPYGARGAVPTTDASNTGSGPSQVVISQGGATASAGIIGGNQAGVTLQLGDSTVRQVIGGGSNAMQLIQLSGDQQQIQNQLRLMVGVGQASGLPGADLKQQVGMALATLRGL</sequence>
<dbReference type="OrthoDB" id="5585636at2"/>
<dbReference type="PROSITE" id="PS51257">
    <property type="entry name" value="PROKAR_LIPOPROTEIN"/>
    <property type="match status" value="1"/>
</dbReference>
<evidence type="ECO:0000313" key="1">
    <source>
        <dbReference type="EMBL" id="ANJ66941.1"/>
    </source>
</evidence>
<proteinExistence type="predicted"/>
<reference evidence="1 2" key="1">
    <citation type="submission" date="2016-06" db="EMBL/GenBank/DDBJ databases">
        <title>Insight into the functional genes involving in sulfur oxidation in Pearl River water.</title>
        <authorList>
            <person name="Luo J."/>
            <person name="Tan X."/>
            <person name="Lin W."/>
        </authorList>
    </citation>
    <scope>NUCLEOTIDE SEQUENCE [LARGE SCALE GENOMIC DNA]</scope>
    <source>
        <strain evidence="1 2">LS2</strain>
    </source>
</reference>
<dbReference type="KEGG" id="haz:A9404_05715"/>
<dbReference type="RefSeq" id="WP_066099303.1">
    <property type="nucleotide sequence ID" value="NZ_CP016027.1"/>
</dbReference>
<name>A0A191ZGD0_9GAMM</name>
<gene>
    <name evidence="1" type="ORF">A9404_05715</name>
</gene>
<organism evidence="1 2">
    <name type="scientific">Halothiobacillus diazotrophicus</name>
    <dbReference type="NCBI Taxonomy" id="1860122"/>
    <lineage>
        <taxon>Bacteria</taxon>
        <taxon>Pseudomonadati</taxon>
        <taxon>Pseudomonadota</taxon>
        <taxon>Gammaproteobacteria</taxon>
        <taxon>Chromatiales</taxon>
        <taxon>Halothiobacillaceae</taxon>
        <taxon>Halothiobacillus</taxon>
    </lineage>
</organism>